<dbReference type="InterPro" id="IPR027417">
    <property type="entry name" value="P-loop_NTPase"/>
</dbReference>
<dbReference type="GO" id="GO:0005634">
    <property type="term" value="C:nucleus"/>
    <property type="evidence" value="ECO:0007669"/>
    <property type="project" value="UniProtKB-SubCell"/>
</dbReference>
<evidence type="ECO:0000256" key="15">
    <source>
        <dbReference type="PROSITE-ProRule" id="PRU00023"/>
    </source>
</evidence>
<feature type="domain" description="CG-1" evidence="16">
    <location>
        <begin position="25"/>
        <end position="151"/>
    </location>
</feature>
<dbReference type="AlphaFoldDB" id="A0AAN9TF28"/>
<dbReference type="Pfam" id="PF00612">
    <property type="entry name" value="IQ"/>
    <property type="match status" value="1"/>
</dbReference>
<evidence type="ECO:0000256" key="13">
    <source>
        <dbReference type="ARBA" id="ARBA00023163"/>
    </source>
</evidence>
<dbReference type="Pfam" id="PF12796">
    <property type="entry name" value="Ank_2"/>
    <property type="match status" value="1"/>
</dbReference>
<evidence type="ECO:0000256" key="4">
    <source>
        <dbReference type="ARBA" id="ARBA00022737"/>
    </source>
</evidence>
<keyword evidence="18" id="KW-1185">Reference proteome</keyword>
<dbReference type="InterPro" id="IPR005559">
    <property type="entry name" value="CG-1_dom"/>
</dbReference>
<reference evidence="17 18" key="1">
    <citation type="submission" date="2024-01" db="EMBL/GenBank/DDBJ databases">
        <title>The genomes of 5 underutilized Papilionoideae crops provide insights into root nodulation and disease resistanc.</title>
        <authorList>
            <person name="Jiang F."/>
        </authorList>
    </citation>
    <scope>NUCLEOTIDE SEQUENCE [LARGE SCALE GENOMIC DNA]</scope>
    <source>
        <strain evidence="17">DUOXIRENSHENG_FW03</strain>
        <tissue evidence="17">Leaves</tissue>
    </source>
</reference>
<evidence type="ECO:0000256" key="5">
    <source>
        <dbReference type="ARBA" id="ARBA00022837"/>
    </source>
</evidence>
<keyword evidence="10" id="KW-0175">Coiled coil</keyword>
<dbReference type="PROSITE" id="PS50096">
    <property type="entry name" value="IQ"/>
    <property type="match status" value="5"/>
</dbReference>
<dbReference type="PANTHER" id="PTHR23335:SF3">
    <property type="entry name" value="CALMODULIN-BINDING TRANSCRIPTION ACTIVATOR 5"/>
    <property type="match status" value="1"/>
</dbReference>
<keyword evidence="7" id="KW-0805">Transcription regulation</keyword>
<keyword evidence="9 15" id="KW-0040">ANK repeat</keyword>
<dbReference type="FunFam" id="2.60.40.10:FF:001656">
    <property type="entry name" value="Calmodulin-binding transcription activator 5"/>
    <property type="match status" value="1"/>
</dbReference>
<evidence type="ECO:0000256" key="1">
    <source>
        <dbReference type="ARBA" id="ARBA00004123"/>
    </source>
</evidence>
<keyword evidence="13" id="KW-0804">Transcription</keyword>
<proteinExistence type="inferred from homology"/>
<evidence type="ECO:0000313" key="18">
    <source>
        <dbReference type="Proteomes" id="UP001386955"/>
    </source>
</evidence>
<feature type="repeat" description="ANK" evidence="15">
    <location>
        <begin position="596"/>
        <end position="628"/>
    </location>
</feature>
<comment type="similarity">
    <text evidence="3">Belongs to the CAMTA family.</text>
</comment>
<dbReference type="FunFam" id="1.20.5.190:FF:000003">
    <property type="entry name" value="Calmodulin-binding transcription activator 2"/>
    <property type="match status" value="1"/>
</dbReference>
<keyword evidence="14" id="KW-0539">Nucleus</keyword>
<dbReference type="InterPro" id="IPR036770">
    <property type="entry name" value="Ankyrin_rpt-contain_sf"/>
</dbReference>
<evidence type="ECO:0000256" key="3">
    <source>
        <dbReference type="ARBA" id="ARBA00008267"/>
    </source>
</evidence>
<dbReference type="SUPFAM" id="SSF52540">
    <property type="entry name" value="P-loop containing nucleoside triphosphate hydrolases"/>
    <property type="match status" value="1"/>
</dbReference>
<evidence type="ECO:0000313" key="17">
    <source>
        <dbReference type="EMBL" id="KAK7412901.1"/>
    </source>
</evidence>
<dbReference type="SMART" id="SM01076">
    <property type="entry name" value="CG-1"/>
    <property type="match status" value="1"/>
</dbReference>
<keyword evidence="6" id="KW-0112">Calmodulin-binding</keyword>
<dbReference type="GO" id="GO:0006357">
    <property type="term" value="P:regulation of transcription by RNA polymerase II"/>
    <property type="evidence" value="ECO:0007669"/>
    <property type="project" value="TreeGrafter"/>
</dbReference>
<dbReference type="InterPro" id="IPR014756">
    <property type="entry name" value="Ig_E-set"/>
</dbReference>
<dbReference type="GO" id="GO:0006950">
    <property type="term" value="P:response to stress"/>
    <property type="evidence" value="ECO:0007669"/>
    <property type="project" value="UniProtKB-ARBA"/>
</dbReference>
<comment type="subcellular location">
    <subcellularLocation>
        <location evidence="2">Cell membrane</location>
        <topology evidence="2">Peripheral membrane protein</topology>
        <orientation evidence="2">Cytoplasmic side</orientation>
    </subcellularLocation>
    <subcellularLocation>
        <location evidence="1">Nucleus</location>
    </subcellularLocation>
</comment>
<keyword evidence="4" id="KW-0677">Repeat</keyword>
<dbReference type="PROSITE" id="PS50088">
    <property type="entry name" value="ANK_REPEAT"/>
    <property type="match status" value="1"/>
</dbReference>
<evidence type="ECO:0000256" key="14">
    <source>
        <dbReference type="ARBA" id="ARBA00023242"/>
    </source>
</evidence>
<dbReference type="PANTHER" id="PTHR23335">
    <property type="entry name" value="CALMODULIN-BINDING TRANSCRIPTION ACTIVATOR CAMTA"/>
    <property type="match status" value="1"/>
</dbReference>
<evidence type="ECO:0000256" key="7">
    <source>
        <dbReference type="ARBA" id="ARBA00023015"/>
    </source>
</evidence>
<dbReference type="Proteomes" id="UP001386955">
    <property type="component" value="Unassembled WGS sequence"/>
</dbReference>
<gene>
    <name evidence="17" type="ORF">VNO78_04632</name>
</gene>
<dbReference type="FunFam" id="1.25.40.20:FF:000150">
    <property type="entry name" value="calmodulin-binding transcription activator 5"/>
    <property type="match status" value="1"/>
</dbReference>
<name>A0AAN9TF28_PSOTE</name>
<dbReference type="SMART" id="SM00015">
    <property type="entry name" value="IQ"/>
    <property type="match status" value="4"/>
</dbReference>
<dbReference type="GO" id="GO:0005516">
    <property type="term" value="F:calmodulin binding"/>
    <property type="evidence" value="ECO:0007669"/>
    <property type="project" value="UniProtKB-KW"/>
</dbReference>
<evidence type="ECO:0000256" key="9">
    <source>
        <dbReference type="ARBA" id="ARBA00023043"/>
    </source>
</evidence>
<dbReference type="Gene3D" id="1.20.5.190">
    <property type="match status" value="1"/>
</dbReference>
<dbReference type="SMART" id="SM00248">
    <property type="entry name" value="ANK"/>
    <property type="match status" value="2"/>
</dbReference>
<evidence type="ECO:0000256" key="6">
    <source>
        <dbReference type="ARBA" id="ARBA00022860"/>
    </source>
</evidence>
<keyword evidence="11" id="KW-0238">DNA-binding</keyword>
<keyword evidence="12" id="KW-0010">Activator</keyword>
<comment type="caution">
    <text evidence="17">The sequence shown here is derived from an EMBL/GenBank/DDBJ whole genome shotgun (WGS) entry which is preliminary data.</text>
</comment>
<keyword evidence="8" id="KW-0346">Stress response</keyword>
<dbReference type="InterPro" id="IPR013783">
    <property type="entry name" value="Ig-like_fold"/>
</dbReference>
<dbReference type="EMBL" id="JAYMYS010000001">
    <property type="protein sequence ID" value="KAK7412901.1"/>
    <property type="molecule type" value="Genomic_DNA"/>
</dbReference>
<evidence type="ECO:0000256" key="11">
    <source>
        <dbReference type="ARBA" id="ARBA00023125"/>
    </source>
</evidence>
<dbReference type="GO" id="GO:0003690">
    <property type="term" value="F:double-stranded DNA binding"/>
    <property type="evidence" value="ECO:0007669"/>
    <property type="project" value="TreeGrafter"/>
</dbReference>
<dbReference type="Pfam" id="PF03859">
    <property type="entry name" value="CG-1"/>
    <property type="match status" value="1"/>
</dbReference>
<sequence length="911" mass="103342">MAHNLTGQLVGAEIHGFHTLEDLDVTNTMEEAKSRWLRPNEIHAILCNHKYFKIHAKPVHLPESGTIVLFDRKMLRNFRKDGHNWKKKTDGKTVKEAHEHLKVGNEERIHVYYAHGQENSTFVRRCYWLLDKSLEHIVLVHYRETQELNLQGSPVTTVNSNSSSVSDPAASWIPSDYLDTGTNSAYTAELNDKLTVKSHEQRLHEINTLEWDDLVVSNVNNSTTSNGGYVPSSYQQNQTLLNGSLGNESSNPSAEIPSFGNLTQPVSGSSVPYSFSESVNLLKNSSISTSGVDTLGTLVNEGLQSQDSFGMWINNIISDTPCPTDESAIEAPIPSVHETYSSLVADNQHSSLPEQVFNLTEVSPAWASSTEKTKVLVTGYFHNNYQHLAKSNLNLLCVCGNVSVPVEVVQVGVYRCWVSPLSPGFVNLYLSFDGHKPISQVVNFEYRTPILYDPTASMEEKYNWNEVRLQMRLAHLLFATDKRLDILSSKVSPNGLKEARKFSFKASYISKSWQYLMKSIDDKAIPFSQVKDALFEIALKNKLKEWIMERIIFGGRNTEYDAQGQGVIHLCAMLGYNWAISLFSWSGLSLDFRDKFGWTALHWAAYYGMEKMVATLLSCGARPNLVTDPTPKNPGGCTAADLAYMKGCDGLAAYLSEKSLVEQFNDMSLAGNISGSLETSTTDPVNAENLTEDQLYLKETLAAYRTAAEAAARIQAAFREHSFKIRYKAVEIISPEKEARQIVAAMTIQHAFRSYETRKKMAAAARIQLRFRTWKHRKEFLNMRRQAIKIQAAFRGFQVRRQYQKIVWSVGVLEKAILRWRLKRKGFRGLQVNSTEEEKQERDVVEEVFFRSSRKQAEERIERSVVRVQAMFRSKKAQEEYRRMKLAHNQAKLELELEEFLNSEVDMLPKT</sequence>
<dbReference type="InterPro" id="IPR000048">
    <property type="entry name" value="IQ_motif_EF-hand-BS"/>
</dbReference>
<dbReference type="PROSITE" id="PS51437">
    <property type="entry name" value="CG_1"/>
    <property type="match status" value="1"/>
</dbReference>
<dbReference type="GO" id="GO:0003712">
    <property type="term" value="F:transcription coregulator activity"/>
    <property type="evidence" value="ECO:0007669"/>
    <property type="project" value="TreeGrafter"/>
</dbReference>
<dbReference type="Gene3D" id="2.60.40.10">
    <property type="entry name" value="Immunoglobulins"/>
    <property type="match status" value="1"/>
</dbReference>
<dbReference type="InterPro" id="IPR002110">
    <property type="entry name" value="Ankyrin_rpt"/>
</dbReference>
<organism evidence="17 18">
    <name type="scientific">Psophocarpus tetragonolobus</name>
    <name type="common">Winged bean</name>
    <name type="synonym">Dolichos tetragonolobus</name>
    <dbReference type="NCBI Taxonomy" id="3891"/>
    <lineage>
        <taxon>Eukaryota</taxon>
        <taxon>Viridiplantae</taxon>
        <taxon>Streptophyta</taxon>
        <taxon>Embryophyta</taxon>
        <taxon>Tracheophyta</taxon>
        <taxon>Spermatophyta</taxon>
        <taxon>Magnoliopsida</taxon>
        <taxon>eudicotyledons</taxon>
        <taxon>Gunneridae</taxon>
        <taxon>Pentapetalae</taxon>
        <taxon>rosids</taxon>
        <taxon>fabids</taxon>
        <taxon>Fabales</taxon>
        <taxon>Fabaceae</taxon>
        <taxon>Papilionoideae</taxon>
        <taxon>50 kb inversion clade</taxon>
        <taxon>NPAAA clade</taxon>
        <taxon>indigoferoid/millettioid clade</taxon>
        <taxon>Phaseoleae</taxon>
        <taxon>Psophocarpus</taxon>
    </lineage>
</organism>
<evidence type="ECO:0000256" key="2">
    <source>
        <dbReference type="ARBA" id="ARBA00004413"/>
    </source>
</evidence>
<keyword evidence="5" id="KW-0106">Calcium</keyword>
<evidence type="ECO:0000256" key="12">
    <source>
        <dbReference type="ARBA" id="ARBA00023159"/>
    </source>
</evidence>
<dbReference type="CDD" id="cd23767">
    <property type="entry name" value="IQCD"/>
    <property type="match status" value="2"/>
</dbReference>
<dbReference type="SUPFAM" id="SSF81296">
    <property type="entry name" value="E set domains"/>
    <property type="match status" value="1"/>
</dbReference>
<accession>A0AAN9TF28</accession>
<protein>
    <recommendedName>
        <fullName evidence="16">CG-1 domain-containing protein</fullName>
    </recommendedName>
</protein>
<evidence type="ECO:0000256" key="8">
    <source>
        <dbReference type="ARBA" id="ARBA00023016"/>
    </source>
</evidence>
<dbReference type="GO" id="GO:0005886">
    <property type="term" value="C:plasma membrane"/>
    <property type="evidence" value="ECO:0007669"/>
    <property type="project" value="UniProtKB-SubCell"/>
</dbReference>
<evidence type="ECO:0000256" key="10">
    <source>
        <dbReference type="ARBA" id="ARBA00023054"/>
    </source>
</evidence>
<dbReference type="Gene3D" id="1.25.40.20">
    <property type="entry name" value="Ankyrin repeat-containing domain"/>
    <property type="match status" value="1"/>
</dbReference>
<evidence type="ECO:0000259" key="16">
    <source>
        <dbReference type="PROSITE" id="PS51437"/>
    </source>
</evidence>
<dbReference type="SUPFAM" id="SSF48403">
    <property type="entry name" value="Ankyrin repeat"/>
    <property type="match status" value="1"/>
</dbReference>
<dbReference type="PROSITE" id="PS50297">
    <property type="entry name" value="ANK_REP_REGION"/>
    <property type="match status" value="1"/>
</dbReference>